<evidence type="ECO:0000256" key="4">
    <source>
        <dbReference type="ARBA" id="ARBA00022840"/>
    </source>
</evidence>
<gene>
    <name evidence="7" type="ORF">M9Y10_009136</name>
</gene>
<dbReference type="PROSITE" id="PS50011">
    <property type="entry name" value="PROTEIN_KINASE_DOM"/>
    <property type="match status" value="1"/>
</dbReference>
<keyword evidence="2" id="KW-0547">Nucleotide-binding</keyword>
<reference evidence="7 8" key="1">
    <citation type="submission" date="2024-04" db="EMBL/GenBank/DDBJ databases">
        <title>Tritrichomonas musculus Genome.</title>
        <authorList>
            <person name="Alves-Ferreira E."/>
            <person name="Grigg M."/>
            <person name="Lorenzi H."/>
            <person name="Galac M."/>
        </authorList>
    </citation>
    <scope>NUCLEOTIDE SEQUENCE [LARGE SCALE GENOMIC DNA]</scope>
    <source>
        <strain evidence="7 8">EAF2021</strain>
    </source>
</reference>
<evidence type="ECO:0000313" key="7">
    <source>
        <dbReference type="EMBL" id="KAK8871222.1"/>
    </source>
</evidence>
<accession>A0ABR2J1X4</accession>
<evidence type="ECO:0000313" key="8">
    <source>
        <dbReference type="Proteomes" id="UP001470230"/>
    </source>
</evidence>
<dbReference type="InterPro" id="IPR011009">
    <property type="entry name" value="Kinase-like_dom_sf"/>
</dbReference>
<dbReference type="InterPro" id="IPR008271">
    <property type="entry name" value="Ser/Thr_kinase_AS"/>
</dbReference>
<dbReference type="SUPFAM" id="SSF56112">
    <property type="entry name" value="Protein kinase-like (PK-like)"/>
    <property type="match status" value="1"/>
</dbReference>
<organism evidence="7 8">
    <name type="scientific">Tritrichomonas musculus</name>
    <dbReference type="NCBI Taxonomy" id="1915356"/>
    <lineage>
        <taxon>Eukaryota</taxon>
        <taxon>Metamonada</taxon>
        <taxon>Parabasalia</taxon>
        <taxon>Tritrichomonadida</taxon>
        <taxon>Tritrichomonadidae</taxon>
        <taxon>Tritrichomonas</taxon>
    </lineage>
</organism>
<dbReference type="InterPro" id="IPR051681">
    <property type="entry name" value="Ser/Thr_Kinases-Pseudokinases"/>
</dbReference>
<proteinExistence type="predicted"/>
<evidence type="ECO:0000256" key="3">
    <source>
        <dbReference type="ARBA" id="ARBA00022777"/>
    </source>
</evidence>
<dbReference type="SMART" id="SM00220">
    <property type="entry name" value="S_TKc"/>
    <property type="match status" value="1"/>
</dbReference>
<dbReference type="InterPro" id="IPR000719">
    <property type="entry name" value="Prot_kinase_dom"/>
</dbReference>
<name>A0ABR2J1X4_9EUKA</name>
<dbReference type="PANTHER" id="PTHR44329">
    <property type="entry name" value="SERINE/THREONINE-PROTEIN KINASE TNNI3K-RELATED"/>
    <property type="match status" value="1"/>
</dbReference>
<keyword evidence="3" id="KW-0418">Kinase</keyword>
<dbReference type="Pfam" id="PF00069">
    <property type="entry name" value="Pkinase"/>
    <property type="match status" value="1"/>
</dbReference>
<sequence>MKQFSCVLSDPCFKKSINVDTNECRTVQDLMPRISSLLQIDENQFTVSNANPDNVLSLLDNNFEFQLEFNNHCPDFTINFPDEFVQKVTNGSNMNFHDIIRCIQNERSIYYSPSCINNINIMVWGIPLPKTGNHLSRMPNNVKISFQLDVNTVSIIFDQKAFIFPENEPFERGKNFIENVLGQNVEVSIQNITNNQSLHNGDLLQTNKLYEINARENFTFNSIDEYYYFDQKMDYFSTVFDAKQMLAHINYNACQNILPENILIFCRGSDEIIDPYYRLDNIQKLGGIYFRISLKIYFKFDVTNAVRYDDFISELKPNTQICDIAANFSKFFGINQKLLFLNNRKEEVPYTKSLNEIDHMKTIENGKKKNILYIKIINNGPNTNVHNPGTTEACTTGTTATSTACATEATCTTRTTVTEATSTTETTETTSTTGTTEATSTTGTTEATSTTETTEATSTTETTEATSTTETTEATSTTGTTETTSTTETTETTSTTGTTEATSTTETTEATSTTGTTEATSTTSTTGTTEATSTTGTTEATSTTGTTEATSTTGTTEATSTTETTEATSTTETTEATSTTGTTETTSTTGTTEATSTTGTTETTSTTGTTETTSTTGTTEATSTTGTTEATSTTETTEATSTTETTEATSTTETTEATSTTETTEATSTTETTEATSTTGTTETTSTTETTEATSTTGTTEATSTTETTEATSTTETTEATSTTETTEATSTTETTEATSTTETTEATSTTETTEATSTTETTEATSTTETTETTSTTGAAEPRVIHESQCDESADANSTHRGYLGEYLLEKLMPQLKRRNLLGSGASSKVYRVRFIDEFNNYDENARDTYYSLKVYNREYFLKSKESPATCSINDNDNDTEEEEELIEIDFEKVQKFILEYEIILSLSHPNIIKAFGINPGSEKYSPCILFEYVPYSLDKLIPIKENSPIKLQKIHLVGIIYEICKAMDCIHKKNIIHRDIKPSNILITSECHPKICDFGISTFCSSDSVSQTSGIGTIKFMAPEILNQDKHYTENVDVYSFGVLVHYILSNGEFPKIIGNEVTVSKNINDVSKELITRCLSFNPEQRPSFAEIIELINESQLLLIDGIEDDILLLYEFLGFF</sequence>
<protein>
    <recommendedName>
        <fullName evidence="6">Protein kinase domain-containing protein</fullName>
    </recommendedName>
</protein>
<feature type="compositionally biased region" description="Low complexity" evidence="5">
    <location>
        <begin position="416"/>
        <end position="782"/>
    </location>
</feature>
<evidence type="ECO:0000256" key="2">
    <source>
        <dbReference type="ARBA" id="ARBA00022741"/>
    </source>
</evidence>
<dbReference type="Gene3D" id="1.10.510.10">
    <property type="entry name" value="Transferase(Phosphotransferase) domain 1"/>
    <property type="match status" value="1"/>
</dbReference>
<evidence type="ECO:0000256" key="5">
    <source>
        <dbReference type="SAM" id="MobiDB-lite"/>
    </source>
</evidence>
<keyword evidence="1" id="KW-0808">Transferase</keyword>
<feature type="domain" description="Protein kinase" evidence="6">
    <location>
        <begin position="817"/>
        <end position="1105"/>
    </location>
</feature>
<evidence type="ECO:0000259" key="6">
    <source>
        <dbReference type="PROSITE" id="PS50011"/>
    </source>
</evidence>
<evidence type="ECO:0000256" key="1">
    <source>
        <dbReference type="ARBA" id="ARBA00022679"/>
    </source>
</evidence>
<dbReference type="PROSITE" id="PS00108">
    <property type="entry name" value="PROTEIN_KINASE_ST"/>
    <property type="match status" value="1"/>
</dbReference>
<dbReference type="EMBL" id="JAPFFF010000014">
    <property type="protein sequence ID" value="KAK8871222.1"/>
    <property type="molecule type" value="Genomic_DNA"/>
</dbReference>
<dbReference type="PANTHER" id="PTHR44329:SF288">
    <property type="entry name" value="MITOGEN-ACTIVATED PROTEIN KINASE KINASE KINASE 20"/>
    <property type="match status" value="1"/>
</dbReference>
<feature type="region of interest" description="Disordered" evidence="5">
    <location>
        <begin position="416"/>
        <end position="799"/>
    </location>
</feature>
<keyword evidence="4" id="KW-0067">ATP-binding</keyword>
<comment type="caution">
    <text evidence="7">The sequence shown here is derived from an EMBL/GenBank/DDBJ whole genome shotgun (WGS) entry which is preliminary data.</text>
</comment>
<keyword evidence="8" id="KW-1185">Reference proteome</keyword>
<dbReference type="Proteomes" id="UP001470230">
    <property type="component" value="Unassembled WGS sequence"/>
</dbReference>